<dbReference type="PRINTS" id="PR00080">
    <property type="entry name" value="SDRFAMILY"/>
</dbReference>
<evidence type="ECO:0000256" key="3">
    <source>
        <dbReference type="RuleBase" id="RU000363"/>
    </source>
</evidence>
<accession>A0A1W7CYC3</accession>
<protein>
    <submittedName>
        <fullName evidence="4">3-oxoacyl-ACP reductase</fullName>
    </submittedName>
</protein>
<dbReference type="InterPro" id="IPR002347">
    <property type="entry name" value="SDR_fam"/>
</dbReference>
<dbReference type="Proteomes" id="UP000194218">
    <property type="component" value="Chromosome"/>
</dbReference>
<dbReference type="PANTHER" id="PTHR42760">
    <property type="entry name" value="SHORT-CHAIN DEHYDROGENASES/REDUCTASES FAMILY MEMBER"/>
    <property type="match status" value="1"/>
</dbReference>
<keyword evidence="2" id="KW-0560">Oxidoreductase</keyword>
<dbReference type="NCBIfam" id="NF005095">
    <property type="entry name" value="PRK06523.1"/>
    <property type="match status" value="1"/>
</dbReference>
<dbReference type="AlphaFoldDB" id="A0A1W7CYC3"/>
<comment type="similarity">
    <text evidence="1 3">Belongs to the short-chain dehydrogenases/reductases (SDR) family.</text>
</comment>
<dbReference type="RefSeq" id="WP_086159718.1">
    <property type="nucleotide sequence ID" value="NZ_CP021121.1"/>
</dbReference>
<dbReference type="GO" id="GO:0016616">
    <property type="term" value="F:oxidoreductase activity, acting on the CH-OH group of donors, NAD or NADP as acceptor"/>
    <property type="evidence" value="ECO:0007669"/>
    <property type="project" value="TreeGrafter"/>
</dbReference>
<dbReference type="KEGG" id="smao:CAG99_14130"/>
<evidence type="ECO:0000313" key="5">
    <source>
        <dbReference type="Proteomes" id="UP000194218"/>
    </source>
</evidence>
<sequence>MDLHLAGKAAVVTGASRGIGLAVVSALVNEGMRVVAGARTTPPALVASGAICVPVDLSTAEGPALLIERAEAELGGLDLLVNNVGGGDSGEGQTGGLLTFTDEQWQQAYDLNFLSAVRTTRAALPHLVEDGGGSVVNVSSNAARSPHASPMPYTTAKAALTAFGKAVAEEFGPQGVRVNTVSPGAVRTSLWEDPGRYGVALAEKMGMEHAQLLDRIPAATGMLTGRFIRPDEVADLVAYLASPAAASIVGADYIIDGGALKTA</sequence>
<dbReference type="PRINTS" id="PR00081">
    <property type="entry name" value="GDHRDH"/>
</dbReference>
<evidence type="ECO:0000256" key="2">
    <source>
        <dbReference type="ARBA" id="ARBA00023002"/>
    </source>
</evidence>
<keyword evidence="5" id="KW-1185">Reference proteome</keyword>
<dbReference type="PANTHER" id="PTHR42760:SF133">
    <property type="entry name" value="3-OXOACYL-[ACYL-CARRIER-PROTEIN] REDUCTASE"/>
    <property type="match status" value="1"/>
</dbReference>
<evidence type="ECO:0000256" key="1">
    <source>
        <dbReference type="ARBA" id="ARBA00006484"/>
    </source>
</evidence>
<gene>
    <name evidence="4" type="ORF">CAG99_14130</name>
</gene>
<dbReference type="Pfam" id="PF00106">
    <property type="entry name" value="adh_short"/>
    <property type="match status" value="1"/>
</dbReference>
<organism evidence="4 5">
    <name type="scientific">Streptomyces marincola</name>
    <dbReference type="NCBI Taxonomy" id="2878388"/>
    <lineage>
        <taxon>Bacteria</taxon>
        <taxon>Bacillati</taxon>
        <taxon>Actinomycetota</taxon>
        <taxon>Actinomycetes</taxon>
        <taxon>Kitasatosporales</taxon>
        <taxon>Streptomycetaceae</taxon>
        <taxon>Streptomyces</taxon>
    </lineage>
</organism>
<reference evidence="4 5" key="1">
    <citation type="submission" date="2017-05" db="EMBL/GenBank/DDBJ databases">
        <title>Complete genome sequence of Streptomyces sp. SCSIO 03032 revealed the diverse biosynthetic pathways for its bioactive secondary metabolites.</title>
        <authorList>
            <person name="Ma L."/>
            <person name="Zhu Y."/>
            <person name="Zhang W."/>
            <person name="Zhang G."/>
            <person name="Tian X."/>
            <person name="Zhang S."/>
            <person name="Zhang C."/>
        </authorList>
    </citation>
    <scope>NUCLEOTIDE SEQUENCE [LARGE SCALE GENOMIC DNA]</scope>
    <source>
        <strain evidence="4 5">SCSIO 03032</strain>
    </source>
</reference>
<proteinExistence type="inferred from homology"/>
<dbReference type="FunFam" id="3.40.50.720:FF:000084">
    <property type="entry name" value="Short-chain dehydrogenase reductase"/>
    <property type="match status" value="1"/>
</dbReference>
<dbReference type="OrthoDB" id="8959163at2"/>
<dbReference type="EMBL" id="CP021121">
    <property type="protein sequence ID" value="ARQ69851.1"/>
    <property type="molecule type" value="Genomic_DNA"/>
</dbReference>
<dbReference type="Gene3D" id="3.40.50.720">
    <property type="entry name" value="NAD(P)-binding Rossmann-like Domain"/>
    <property type="match status" value="1"/>
</dbReference>
<dbReference type="CDD" id="cd05233">
    <property type="entry name" value="SDR_c"/>
    <property type="match status" value="1"/>
</dbReference>
<dbReference type="InterPro" id="IPR036291">
    <property type="entry name" value="NAD(P)-bd_dom_sf"/>
</dbReference>
<dbReference type="SUPFAM" id="SSF51735">
    <property type="entry name" value="NAD(P)-binding Rossmann-fold domains"/>
    <property type="match status" value="1"/>
</dbReference>
<name>A0A1W7CYC3_9ACTN</name>
<evidence type="ECO:0000313" key="4">
    <source>
        <dbReference type="EMBL" id="ARQ69851.1"/>
    </source>
</evidence>